<dbReference type="AlphaFoldDB" id="A0A182MC34"/>
<dbReference type="EnsemblMetazoa" id="ACUA014609-RA">
    <property type="protein sequence ID" value="ACUA014609-PA"/>
    <property type="gene ID" value="ACUA014609"/>
</dbReference>
<accession>A0A182MC34</accession>
<sequence>MLPRSRWLTAKKPVPFAFRYHAEHEHKNLVRFIASNDMALHFGLPVTVARKTMQLGTRRNDGPLHNRNWREIAFVELYQPQIEFRLNYAVYVISINGVPRCNRTVRNRRNRPEPCGTVGTVRNCRNCPELSELSGTVGTAWNHRNRLEPSEPSES</sequence>
<reference evidence="2" key="1">
    <citation type="submission" date="2013-09" db="EMBL/GenBank/DDBJ databases">
        <title>The Genome Sequence of Anopheles culicifacies species A.</title>
        <authorList>
            <consortium name="The Broad Institute Genomics Platform"/>
            <person name="Neafsey D.E."/>
            <person name="Besansky N."/>
            <person name="Howell P."/>
            <person name="Walton C."/>
            <person name="Young S.K."/>
            <person name="Zeng Q."/>
            <person name="Gargeya S."/>
            <person name="Fitzgerald M."/>
            <person name="Haas B."/>
            <person name="Abouelleil A."/>
            <person name="Allen A.W."/>
            <person name="Alvarado L."/>
            <person name="Arachchi H.M."/>
            <person name="Berlin A.M."/>
            <person name="Chapman S.B."/>
            <person name="Gainer-Dewar J."/>
            <person name="Goldberg J."/>
            <person name="Griggs A."/>
            <person name="Gujja S."/>
            <person name="Hansen M."/>
            <person name="Howarth C."/>
            <person name="Imamovic A."/>
            <person name="Ireland A."/>
            <person name="Larimer J."/>
            <person name="McCowan C."/>
            <person name="Murphy C."/>
            <person name="Pearson M."/>
            <person name="Poon T.W."/>
            <person name="Priest M."/>
            <person name="Roberts A."/>
            <person name="Saif S."/>
            <person name="Shea T."/>
            <person name="Sisk P."/>
            <person name="Sykes S."/>
            <person name="Wortman J."/>
            <person name="Nusbaum C."/>
            <person name="Birren B."/>
        </authorList>
    </citation>
    <scope>NUCLEOTIDE SEQUENCE [LARGE SCALE GENOMIC DNA]</scope>
    <source>
        <strain evidence="2">A-37</strain>
    </source>
</reference>
<dbReference type="VEuPathDB" id="VectorBase:ACUA014609"/>
<keyword evidence="2" id="KW-1185">Reference proteome</keyword>
<evidence type="ECO:0000313" key="1">
    <source>
        <dbReference type="EnsemblMetazoa" id="ACUA014609-PA"/>
    </source>
</evidence>
<dbReference type="Proteomes" id="UP000075883">
    <property type="component" value="Unassembled WGS sequence"/>
</dbReference>
<reference evidence="1" key="2">
    <citation type="submission" date="2020-05" db="UniProtKB">
        <authorList>
            <consortium name="EnsemblMetazoa"/>
        </authorList>
    </citation>
    <scope>IDENTIFICATION</scope>
    <source>
        <strain evidence="1">A-37</strain>
    </source>
</reference>
<evidence type="ECO:0000313" key="2">
    <source>
        <dbReference type="Proteomes" id="UP000075883"/>
    </source>
</evidence>
<organism evidence="1 2">
    <name type="scientific">Anopheles culicifacies</name>
    <dbReference type="NCBI Taxonomy" id="139723"/>
    <lineage>
        <taxon>Eukaryota</taxon>
        <taxon>Metazoa</taxon>
        <taxon>Ecdysozoa</taxon>
        <taxon>Arthropoda</taxon>
        <taxon>Hexapoda</taxon>
        <taxon>Insecta</taxon>
        <taxon>Pterygota</taxon>
        <taxon>Neoptera</taxon>
        <taxon>Endopterygota</taxon>
        <taxon>Diptera</taxon>
        <taxon>Nematocera</taxon>
        <taxon>Culicoidea</taxon>
        <taxon>Culicidae</taxon>
        <taxon>Anophelinae</taxon>
        <taxon>Anopheles</taxon>
        <taxon>culicifacies species complex</taxon>
    </lineage>
</organism>
<dbReference type="EMBL" id="AXCM01008598">
    <property type="status" value="NOT_ANNOTATED_CDS"/>
    <property type="molecule type" value="Genomic_DNA"/>
</dbReference>
<protein>
    <submittedName>
        <fullName evidence="1">Uncharacterized protein</fullName>
    </submittedName>
</protein>
<proteinExistence type="predicted"/>
<name>A0A182MC34_9DIPT</name>